<evidence type="ECO:0000313" key="3">
    <source>
        <dbReference type="EMBL" id="MDN4075479.1"/>
    </source>
</evidence>
<keyword evidence="4" id="KW-1185">Reference proteome</keyword>
<accession>A0ABT8EC43</accession>
<dbReference type="RefSeq" id="WP_290401583.1">
    <property type="nucleotide sequence ID" value="NZ_JAUHLN010000005.1"/>
</dbReference>
<feature type="region of interest" description="Disordered" evidence="2">
    <location>
        <begin position="65"/>
        <end position="84"/>
    </location>
</feature>
<proteinExistence type="predicted"/>
<name>A0ABT8EC43_9BACL</name>
<protein>
    <submittedName>
        <fullName evidence="3">Uncharacterized protein</fullName>
    </submittedName>
</protein>
<evidence type="ECO:0000313" key="4">
    <source>
        <dbReference type="Proteomes" id="UP001168694"/>
    </source>
</evidence>
<evidence type="ECO:0000256" key="1">
    <source>
        <dbReference type="SAM" id="Coils"/>
    </source>
</evidence>
<keyword evidence="1" id="KW-0175">Coiled coil</keyword>
<feature type="coiled-coil region" evidence="1">
    <location>
        <begin position="3"/>
        <end position="30"/>
    </location>
</feature>
<evidence type="ECO:0000256" key="2">
    <source>
        <dbReference type="SAM" id="MobiDB-lite"/>
    </source>
</evidence>
<comment type="caution">
    <text evidence="3">The sequence shown here is derived from an EMBL/GenBank/DDBJ whole genome shotgun (WGS) entry which is preliminary data.</text>
</comment>
<sequence>MASEKTKNQILEIEEQIKRLRDKQKRLVAKTQSEIGKYVMDTWNIKDTESAKVFIDLFKEQVHSSQQVAASDETNDQGSRSDDF</sequence>
<organism evidence="3 4">
    <name type="scientific">Fictibacillus terranigra</name>
    <dbReference type="NCBI Taxonomy" id="3058424"/>
    <lineage>
        <taxon>Bacteria</taxon>
        <taxon>Bacillati</taxon>
        <taxon>Bacillota</taxon>
        <taxon>Bacilli</taxon>
        <taxon>Bacillales</taxon>
        <taxon>Fictibacillaceae</taxon>
        <taxon>Fictibacillus</taxon>
    </lineage>
</organism>
<gene>
    <name evidence="3" type="ORF">QYF49_21190</name>
</gene>
<reference evidence="3" key="1">
    <citation type="submission" date="2023-06" db="EMBL/GenBank/DDBJ databases">
        <title>Draft Genome Sequences of Representative Paenibacillus Polymyxa, Bacillus cereus, Fictibacillus sp., and Brevibacillus agri Strains Isolated from Amazonian Dark Earth.</title>
        <authorList>
            <person name="Pellegrinetti T.A."/>
            <person name="Cunha I.C.M."/>
            <person name="Chaves M.G."/>
            <person name="Freitas A.S."/>
            <person name="Silva A.V.R."/>
            <person name="Tsai S.M."/>
            <person name="Mendes L.W."/>
        </authorList>
    </citation>
    <scope>NUCLEOTIDE SEQUENCE</scope>
    <source>
        <strain evidence="3">CENA-BCM004</strain>
    </source>
</reference>
<dbReference type="Proteomes" id="UP001168694">
    <property type="component" value="Unassembled WGS sequence"/>
</dbReference>
<dbReference type="EMBL" id="JAUHLN010000005">
    <property type="protein sequence ID" value="MDN4075479.1"/>
    <property type="molecule type" value="Genomic_DNA"/>
</dbReference>